<evidence type="ECO:0000259" key="11">
    <source>
        <dbReference type="PROSITE" id="PS50157"/>
    </source>
</evidence>
<gene>
    <name evidence="12" type="ORF">CUNI_LOCUS20622</name>
</gene>
<dbReference type="GO" id="GO:0006357">
    <property type="term" value="P:regulation of transcription by RNA polymerase II"/>
    <property type="evidence" value="ECO:0007669"/>
    <property type="project" value="TreeGrafter"/>
</dbReference>
<evidence type="ECO:0000313" key="13">
    <source>
        <dbReference type="Proteomes" id="UP000678393"/>
    </source>
</evidence>
<dbReference type="FunFam" id="3.30.160.60:FF:000032">
    <property type="entry name" value="Krueppel-like factor 4"/>
    <property type="match status" value="1"/>
</dbReference>
<evidence type="ECO:0000256" key="2">
    <source>
        <dbReference type="ARBA" id="ARBA00022723"/>
    </source>
</evidence>
<feature type="domain" description="C2H2-type" evidence="11">
    <location>
        <begin position="71"/>
        <end position="98"/>
    </location>
</feature>
<protein>
    <recommendedName>
        <fullName evidence="11">C2H2-type domain-containing protein</fullName>
    </recommendedName>
</protein>
<keyword evidence="3" id="KW-0677">Repeat</keyword>
<evidence type="ECO:0000256" key="9">
    <source>
        <dbReference type="ARBA" id="ARBA00023242"/>
    </source>
</evidence>
<keyword evidence="13" id="KW-1185">Reference proteome</keyword>
<evidence type="ECO:0000256" key="6">
    <source>
        <dbReference type="ARBA" id="ARBA00022884"/>
    </source>
</evidence>
<feature type="domain" description="C2H2-type" evidence="11">
    <location>
        <begin position="99"/>
        <end position="125"/>
    </location>
</feature>
<comment type="subcellular location">
    <subcellularLocation>
        <location evidence="1">Nucleus</location>
    </subcellularLocation>
</comment>
<dbReference type="GO" id="GO:0008270">
    <property type="term" value="F:zinc ion binding"/>
    <property type="evidence" value="ECO:0007669"/>
    <property type="project" value="UniProtKB-KW"/>
</dbReference>
<dbReference type="PANTHER" id="PTHR46179">
    <property type="entry name" value="ZINC FINGER PROTEIN"/>
    <property type="match status" value="1"/>
</dbReference>
<keyword evidence="6" id="KW-0694">RNA-binding</keyword>
<dbReference type="AlphaFoldDB" id="A0A8S4A185"/>
<feature type="domain" description="C2H2-type" evidence="11">
    <location>
        <begin position="135"/>
        <end position="161"/>
    </location>
</feature>
<dbReference type="InterPro" id="IPR013087">
    <property type="entry name" value="Znf_C2H2_type"/>
</dbReference>
<evidence type="ECO:0000256" key="3">
    <source>
        <dbReference type="ARBA" id="ARBA00022737"/>
    </source>
</evidence>
<accession>A0A8S4A185</accession>
<evidence type="ECO:0000313" key="12">
    <source>
        <dbReference type="EMBL" id="CAG5135064.1"/>
    </source>
</evidence>
<dbReference type="Pfam" id="PF22110">
    <property type="entry name" value="TFIIIA_zf-C2H2"/>
    <property type="match status" value="1"/>
</dbReference>
<reference evidence="12" key="1">
    <citation type="submission" date="2021-04" db="EMBL/GenBank/DDBJ databases">
        <authorList>
            <consortium name="Molecular Ecology Group"/>
        </authorList>
    </citation>
    <scope>NUCLEOTIDE SEQUENCE</scope>
</reference>
<dbReference type="PANTHER" id="PTHR46179:SF13">
    <property type="entry name" value="C2H2-TYPE DOMAIN-CONTAINING PROTEIN"/>
    <property type="match status" value="1"/>
</dbReference>
<dbReference type="SMART" id="SM00355">
    <property type="entry name" value="ZnF_C2H2"/>
    <property type="match status" value="8"/>
</dbReference>
<dbReference type="GO" id="GO:0005634">
    <property type="term" value="C:nucleus"/>
    <property type="evidence" value="ECO:0007669"/>
    <property type="project" value="UniProtKB-SubCell"/>
</dbReference>
<feature type="domain" description="C2H2-type" evidence="11">
    <location>
        <begin position="36"/>
        <end position="62"/>
    </location>
</feature>
<organism evidence="12 13">
    <name type="scientific">Candidula unifasciata</name>
    <dbReference type="NCBI Taxonomy" id="100452"/>
    <lineage>
        <taxon>Eukaryota</taxon>
        <taxon>Metazoa</taxon>
        <taxon>Spiralia</taxon>
        <taxon>Lophotrochozoa</taxon>
        <taxon>Mollusca</taxon>
        <taxon>Gastropoda</taxon>
        <taxon>Heterobranchia</taxon>
        <taxon>Euthyneura</taxon>
        <taxon>Panpulmonata</taxon>
        <taxon>Eupulmonata</taxon>
        <taxon>Stylommatophora</taxon>
        <taxon>Helicina</taxon>
        <taxon>Helicoidea</taxon>
        <taxon>Geomitridae</taxon>
        <taxon>Candidula</taxon>
    </lineage>
</organism>
<keyword evidence="4 10" id="KW-0863">Zinc-finger</keyword>
<dbReference type="InterPro" id="IPR054599">
    <property type="entry name" value="TFIIIA_Zfn-C2H2"/>
</dbReference>
<evidence type="ECO:0000256" key="1">
    <source>
        <dbReference type="ARBA" id="ARBA00004123"/>
    </source>
</evidence>
<keyword evidence="5" id="KW-0862">Zinc</keyword>
<evidence type="ECO:0000256" key="4">
    <source>
        <dbReference type="ARBA" id="ARBA00022771"/>
    </source>
</evidence>
<feature type="domain" description="C2H2-type" evidence="11">
    <location>
        <begin position="220"/>
        <end position="250"/>
    </location>
</feature>
<comment type="caution">
    <text evidence="12">The sequence shown here is derived from an EMBL/GenBank/DDBJ whole genome shotgun (WGS) entry which is preliminary data.</text>
</comment>
<feature type="domain" description="C2H2-type" evidence="11">
    <location>
        <begin position="191"/>
        <end position="218"/>
    </location>
</feature>
<proteinExistence type="predicted"/>
<dbReference type="Gene3D" id="3.30.160.60">
    <property type="entry name" value="Classic Zinc Finger"/>
    <property type="match status" value="6"/>
</dbReference>
<feature type="domain" description="C2H2-type" evidence="11">
    <location>
        <begin position="6"/>
        <end position="35"/>
    </location>
</feature>
<dbReference type="SUPFAM" id="SSF57667">
    <property type="entry name" value="beta-beta-alpha zinc fingers"/>
    <property type="match status" value="4"/>
</dbReference>
<dbReference type="EMBL" id="CAJHNH020007879">
    <property type="protein sequence ID" value="CAG5135064.1"/>
    <property type="molecule type" value="Genomic_DNA"/>
</dbReference>
<evidence type="ECO:0000256" key="7">
    <source>
        <dbReference type="ARBA" id="ARBA00023015"/>
    </source>
</evidence>
<keyword evidence="8" id="KW-0804">Transcription</keyword>
<dbReference type="GO" id="GO:0003723">
    <property type="term" value="F:RNA binding"/>
    <property type="evidence" value="ECO:0007669"/>
    <property type="project" value="UniProtKB-KW"/>
</dbReference>
<evidence type="ECO:0000256" key="5">
    <source>
        <dbReference type="ARBA" id="ARBA00022833"/>
    </source>
</evidence>
<dbReference type="InterPro" id="IPR036236">
    <property type="entry name" value="Znf_C2H2_sf"/>
</dbReference>
<keyword evidence="9" id="KW-0539">Nucleus</keyword>
<evidence type="ECO:0000256" key="10">
    <source>
        <dbReference type="PROSITE-ProRule" id="PRU00042"/>
    </source>
</evidence>
<name>A0A8S4A185_9EUPU</name>
<dbReference type="Pfam" id="PF00096">
    <property type="entry name" value="zf-C2H2"/>
    <property type="match status" value="3"/>
</dbReference>
<dbReference type="InterPro" id="IPR051061">
    <property type="entry name" value="Zinc_finger_trans_reg"/>
</dbReference>
<dbReference type="PROSITE" id="PS50157">
    <property type="entry name" value="ZINC_FINGER_C2H2_2"/>
    <property type="match status" value="7"/>
</dbReference>
<keyword evidence="2" id="KW-0479">Metal-binding</keyword>
<dbReference type="Proteomes" id="UP000678393">
    <property type="component" value="Unassembled WGS sequence"/>
</dbReference>
<dbReference type="OrthoDB" id="2687452at2759"/>
<keyword evidence="7" id="KW-0805">Transcription regulation</keyword>
<sequence length="364" mass="41246">MDVASNKCSVEGCGKSFKRKDRLATHIRTHTGERPFLCHYDGCSSSYTRQHHLTRHIDRSHTPGFKNTIKIKCPSCSLELANSDCLKKHMKCHEAHKPYKCTEEGCNESFYKKKQLVIHKQKQHSDHLIQARKCYPCPHEGCRKSFPFPRQLKHHMKVHQGYACSVEGCAQILPNWSALRKHRAVDHAPTHSCTVCRAVFKQKSNWKQHIKIHSVSQKPIACPRENCGRLYLYKKNLTQHIRAFHNGEAVFKKRPCKKQITSVKQKQKVSHRKSLTARLCGIDKDKEVVKSSVDLLQREESNENLQNSTATFVSDSGASITCTSGDSGDITSTPARSCADTVCTETLADCNKNVLPSSSLIRIQ</sequence>
<evidence type="ECO:0000256" key="8">
    <source>
        <dbReference type="ARBA" id="ARBA00023163"/>
    </source>
</evidence>
<dbReference type="PROSITE" id="PS00028">
    <property type="entry name" value="ZINC_FINGER_C2H2_1"/>
    <property type="match status" value="8"/>
</dbReference>